<proteinExistence type="inferred from homology"/>
<dbReference type="CDD" id="cd00397">
    <property type="entry name" value="DNA_BRE_C"/>
    <property type="match status" value="1"/>
</dbReference>
<dbReference type="PANTHER" id="PTHR30349">
    <property type="entry name" value="PHAGE INTEGRASE-RELATED"/>
    <property type="match status" value="1"/>
</dbReference>
<name>A0ABR8ADE8_9CYAN</name>
<dbReference type="Pfam" id="PF00589">
    <property type="entry name" value="Phage_integrase"/>
    <property type="match status" value="1"/>
</dbReference>
<comment type="similarity">
    <text evidence="1">Belongs to the 'phage' integrase family.</text>
</comment>
<evidence type="ECO:0000259" key="4">
    <source>
        <dbReference type="PROSITE" id="PS51898"/>
    </source>
</evidence>
<dbReference type="RefSeq" id="WP_190546078.1">
    <property type="nucleotide sequence ID" value="NZ_CAWPNO010000067.1"/>
</dbReference>
<reference evidence="5 6" key="1">
    <citation type="journal article" date="2020" name="ISME J.">
        <title>Comparative genomics reveals insights into cyanobacterial evolution and habitat adaptation.</title>
        <authorList>
            <person name="Chen M.Y."/>
            <person name="Teng W.K."/>
            <person name="Zhao L."/>
            <person name="Hu C.X."/>
            <person name="Zhou Y.K."/>
            <person name="Han B.P."/>
            <person name="Song L.R."/>
            <person name="Shu W.S."/>
        </authorList>
    </citation>
    <scope>NUCLEOTIDE SEQUENCE [LARGE SCALE GENOMIC DNA]</scope>
    <source>
        <strain evidence="5 6">FACHB-288</strain>
    </source>
</reference>
<dbReference type="SUPFAM" id="SSF56349">
    <property type="entry name" value="DNA breaking-rejoining enzymes"/>
    <property type="match status" value="1"/>
</dbReference>
<keyword evidence="3" id="KW-0233">DNA recombination</keyword>
<dbReference type="Proteomes" id="UP000658514">
    <property type="component" value="Unassembled WGS sequence"/>
</dbReference>
<comment type="caution">
    <text evidence="5">The sequence shown here is derived from an EMBL/GenBank/DDBJ whole genome shotgun (WGS) entry which is preliminary data.</text>
</comment>
<dbReference type="InterPro" id="IPR002104">
    <property type="entry name" value="Integrase_catalytic"/>
</dbReference>
<evidence type="ECO:0000313" key="5">
    <source>
        <dbReference type="EMBL" id="MBD2197939.1"/>
    </source>
</evidence>
<dbReference type="InterPro" id="IPR011010">
    <property type="entry name" value="DNA_brk_join_enz"/>
</dbReference>
<dbReference type="InterPro" id="IPR013762">
    <property type="entry name" value="Integrase-like_cat_sf"/>
</dbReference>
<feature type="domain" description="Tyr recombinase" evidence="4">
    <location>
        <begin position="7"/>
        <end position="189"/>
    </location>
</feature>
<gene>
    <name evidence="5" type="ORF">H6G24_20905</name>
</gene>
<accession>A0ABR8ADE8</accession>
<dbReference type="InterPro" id="IPR050090">
    <property type="entry name" value="Tyrosine_recombinase_XerCD"/>
</dbReference>
<evidence type="ECO:0000313" key="6">
    <source>
        <dbReference type="Proteomes" id="UP000658514"/>
    </source>
</evidence>
<evidence type="ECO:0000256" key="3">
    <source>
        <dbReference type="ARBA" id="ARBA00023172"/>
    </source>
</evidence>
<dbReference type="PANTHER" id="PTHR30349:SF41">
    <property type="entry name" value="INTEGRASE_RECOMBINASE PROTEIN MJ0367-RELATED"/>
    <property type="match status" value="1"/>
</dbReference>
<protein>
    <submittedName>
        <fullName evidence="5">Site-specific integrase</fullName>
    </submittedName>
</protein>
<keyword evidence="6" id="KW-1185">Reference proteome</keyword>
<dbReference type="EMBL" id="JACJQH010000034">
    <property type="protein sequence ID" value="MBD2197939.1"/>
    <property type="molecule type" value="Genomic_DNA"/>
</dbReference>
<evidence type="ECO:0000256" key="2">
    <source>
        <dbReference type="ARBA" id="ARBA00023125"/>
    </source>
</evidence>
<dbReference type="PROSITE" id="PS51898">
    <property type="entry name" value="TYR_RECOMBINASE"/>
    <property type="match status" value="1"/>
</dbReference>
<organism evidence="5 6">
    <name type="scientific">Calothrix parietina FACHB-288</name>
    <dbReference type="NCBI Taxonomy" id="2692896"/>
    <lineage>
        <taxon>Bacteria</taxon>
        <taxon>Bacillati</taxon>
        <taxon>Cyanobacteriota</taxon>
        <taxon>Cyanophyceae</taxon>
        <taxon>Nostocales</taxon>
        <taxon>Calotrichaceae</taxon>
        <taxon>Calothrix</taxon>
    </lineage>
</organism>
<keyword evidence="2" id="KW-0238">DNA-binding</keyword>
<evidence type="ECO:0000256" key="1">
    <source>
        <dbReference type="ARBA" id="ARBA00008857"/>
    </source>
</evidence>
<dbReference type="Gene3D" id="1.10.443.10">
    <property type="entry name" value="Intergrase catalytic core"/>
    <property type="match status" value="1"/>
</dbReference>
<sequence length="191" mass="21664">MKVNGHGQASVFSKKDYEKILLLTPGKNHRMIFRLCYWTAARMGEVCKLKTSDVYFRTGKPFDKITYEKGSTKTKKTRQIPVSETLKQHLQAYWQEIQPDYDDFLFPGLIEGTHLQFQSADDALRRAIKKAGLDDMGYSTHSFRRSTATQLSRSGIALPVIKQITGHSSLQSLQLYIDTTEDQVLGAIATL</sequence>